<comment type="caution">
    <text evidence="8">The sequence shown here is derived from an EMBL/GenBank/DDBJ whole genome shotgun (WGS) entry which is preliminary data.</text>
</comment>
<dbReference type="EMBL" id="LGIQ01000005">
    <property type="protein sequence ID" value="KNB73699.1"/>
    <property type="molecule type" value="Genomic_DNA"/>
</dbReference>
<dbReference type="InterPro" id="IPR013325">
    <property type="entry name" value="RNA_pol_sigma_r2"/>
</dbReference>
<dbReference type="GO" id="GO:0016987">
    <property type="term" value="F:sigma factor activity"/>
    <property type="evidence" value="ECO:0007669"/>
    <property type="project" value="UniProtKB-KW"/>
</dbReference>
<evidence type="ECO:0000259" key="5">
    <source>
        <dbReference type="Pfam" id="PF04542"/>
    </source>
</evidence>
<dbReference type="PANTHER" id="PTHR43133">
    <property type="entry name" value="RNA POLYMERASE ECF-TYPE SIGMA FACTO"/>
    <property type="match status" value="1"/>
</dbReference>
<dbReference type="InterPro" id="IPR007627">
    <property type="entry name" value="RNA_pol_sigma70_r2"/>
</dbReference>
<dbReference type="PATRIC" id="fig|54915.3.peg.6850"/>
<name>A0A0K9YYC5_9BACL</name>
<sequence>MNDQMVDIWLDRLMDGDQEAFEVVYSLTRTKIYGTVAAMVSNKEDVHDIVNEIYYQLWRALPSYDRKRPFLFWLNGIVIRQVKNWRRQIWRRFRLLERKNRLREEPHVETLDEPLLKTESSQEMQRAIMALPFKLRIVIVYRYYYEYSYDQIAELLQIPPGTAKSRSHLALKRIRAWFDTEMDGEEHKQCLSPKS</sequence>
<evidence type="ECO:0000313" key="10">
    <source>
        <dbReference type="Proteomes" id="UP000319578"/>
    </source>
</evidence>
<dbReference type="SUPFAM" id="SSF88946">
    <property type="entry name" value="Sigma2 domain of RNA polymerase sigma factors"/>
    <property type="match status" value="1"/>
</dbReference>
<dbReference type="InterPro" id="IPR013249">
    <property type="entry name" value="RNA_pol_sigma70_r4_t2"/>
</dbReference>
<evidence type="ECO:0000256" key="3">
    <source>
        <dbReference type="ARBA" id="ARBA00023082"/>
    </source>
</evidence>
<proteinExistence type="inferred from homology"/>
<dbReference type="GO" id="GO:0006352">
    <property type="term" value="P:DNA-templated transcription initiation"/>
    <property type="evidence" value="ECO:0007669"/>
    <property type="project" value="InterPro"/>
</dbReference>
<evidence type="ECO:0000313" key="9">
    <source>
        <dbReference type="Proteomes" id="UP000036834"/>
    </source>
</evidence>
<dbReference type="InterPro" id="IPR013324">
    <property type="entry name" value="RNA_pol_sigma_r3/r4-like"/>
</dbReference>
<dbReference type="STRING" id="54915.ADS79_07100"/>
<keyword evidence="4" id="KW-0804">Transcription</keyword>
<dbReference type="InterPro" id="IPR039425">
    <property type="entry name" value="RNA_pol_sigma-70-like"/>
</dbReference>
<dbReference type="Proteomes" id="UP000319578">
    <property type="component" value="Unassembled WGS sequence"/>
</dbReference>
<dbReference type="Gene3D" id="1.10.1740.10">
    <property type="match status" value="1"/>
</dbReference>
<keyword evidence="10" id="KW-1185">Reference proteome</keyword>
<dbReference type="PANTHER" id="PTHR43133:SF60">
    <property type="entry name" value="RNA POLYMERASE SIGMA FACTOR SIGV"/>
    <property type="match status" value="1"/>
</dbReference>
<feature type="domain" description="RNA polymerase sigma-70 region 2" evidence="5">
    <location>
        <begin position="29"/>
        <end position="91"/>
    </location>
</feature>
<dbReference type="RefSeq" id="WP_049737706.1">
    <property type="nucleotide sequence ID" value="NZ_BJON01000013.1"/>
</dbReference>
<protein>
    <submittedName>
        <fullName evidence="7 8">RNA polymerase sigma factor</fullName>
    </submittedName>
</protein>
<dbReference type="EMBL" id="BJON01000013">
    <property type="protein sequence ID" value="GED69466.1"/>
    <property type="molecule type" value="Genomic_DNA"/>
</dbReference>
<comment type="similarity">
    <text evidence="1">Belongs to the sigma-70 factor family. ECF subfamily.</text>
</comment>
<dbReference type="InterPro" id="IPR036388">
    <property type="entry name" value="WH-like_DNA-bd_sf"/>
</dbReference>
<evidence type="ECO:0000313" key="8">
    <source>
        <dbReference type="EMBL" id="KNB73699.1"/>
    </source>
</evidence>
<dbReference type="InterPro" id="IPR014284">
    <property type="entry name" value="RNA_pol_sigma-70_dom"/>
</dbReference>
<dbReference type="Pfam" id="PF04542">
    <property type="entry name" value="Sigma70_r2"/>
    <property type="match status" value="1"/>
</dbReference>
<dbReference type="Proteomes" id="UP000036834">
    <property type="component" value="Unassembled WGS sequence"/>
</dbReference>
<dbReference type="NCBIfam" id="NF009195">
    <property type="entry name" value="PRK12543.1"/>
    <property type="match status" value="1"/>
</dbReference>
<dbReference type="Gene3D" id="1.10.10.10">
    <property type="entry name" value="Winged helix-like DNA-binding domain superfamily/Winged helix DNA-binding domain"/>
    <property type="match status" value="1"/>
</dbReference>
<evidence type="ECO:0000256" key="2">
    <source>
        <dbReference type="ARBA" id="ARBA00023015"/>
    </source>
</evidence>
<keyword evidence="3" id="KW-0731">Sigma factor</keyword>
<feature type="domain" description="RNA polymerase sigma factor 70 region 4 type 2" evidence="6">
    <location>
        <begin position="122"/>
        <end position="174"/>
    </location>
</feature>
<evidence type="ECO:0000259" key="6">
    <source>
        <dbReference type="Pfam" id="PF08281"/>
    </source>
</evidence>
<dbReference type="OrthoDB" id="9785675at2"/>
<reference evidence="8" key="2">
    <citation type="submission" date="2015-07" db="EMBL/GenBank/DDBJ databases">
        <title>MeaNS - Measles Nucleotide Surveillance Program.</title>
        <authorList>
            <person name="Tran T."/>
            <person name="Druce J."/>
        </authorList>
    </citation>
    <scope>NUCLEOTIDE SEQUENCE</scope>
    <source>
        <strain evidence="8">DSM 9887</strain>
    </source>
</reference>
<reference evidence="9" key="1">
    <citation type="submission" date="2015-07" db="EMBL/GenBank/DDBJ databases">
        <title>Genome sequencing project for genomic taxonomy and phylogenomics of Bacillus-like bacteria.</title>
        <authorList>
            <person name="Liu B."/>
            <person name="Wang J."/>
            <person name="Zhu Y."/>
            <person name="Liu G."/>
            <person name="Chen Q."/>
            <person name="Chen Z."/>
            <person name="Lan J."/>
            <person name="Che J."/>
            <person name="Ge C."/>
            <person name="Shi H."/>
            <person name="Pan Z."/>
            <person name="Liu X."/>
        </authorList>
    </citation>
    <scope>NUCLEOTIDE SEQUENCE [LARGE SCALE GENOMIC DNA]</scope>
    <source>
        <strain evidence="9">DSM 9887</strain>
    </source>
</reference>
<gene>
    <name evidence="8" type="ORF">ADS79_07100</name>
    <name evidence="7" type="ORF">BRE01_31680</name>
</gene>
<dbReference type="SUPFAM" id="SSF88659">
    <property type="entry name" value="Sigma3 and sigma4 domains of RNA polymerase sigma factors"/>
    <property type="match status" value="1"/>
</dbReference>
<evidence type="ECO:0000313" key="7">
    <source>
        <dbReference type="EMBL" id="GED69466.1"/>
    </source>
</evidence>
<keyword evidence="2" id="KW-0805">Transcription regulation</keyword>
<dbReference type="Pfam" id="PF08281">
    <property type="entry name" value="Sigma70_r4_2"/>
    <property type="match status" value="1"/>
</dbReference>
<evidence type="ECO:0000256" key="4">
    <source>
        <dbReference type="ARBA" id="ARBA00023163"/>
    </source>
</evidence>
<reference evidence="7 10" key="3">
    <citation type="submission" date="2019-06" db="EMBL/GenBank/DDBJ databases">
        <title>Whole genome shotgun sequence of Brevibacillus reuszeri NBRC 15719.</title>
        <authorList>
            <person name="Hosoyama A."/>
            <person name="Uohara A."/>
            <person name="Ohji S."/>
            <person name="Ichikawa N."/>
        </authorList>
    </citation>
    <scope>NUCLEOTIDE SEQUENCE [LARGE SCALE GENOMIC DNA]</scope>
    <source>
        <strain evidence="7 10">NBRC 15719</strain>
    </source>
</reference>
<dbReference type="GO" id="GO:0003677">
    <property type="term" value="F:DNA binding"/>
    <property type="evidence" value="ECO:0007669"/>
    <property type="project" value="InterPro"/>
</dbReference>
<organism evidence="8 9">
    <name type="scientific">Brevibacillus reuszeri</name>
    <dbReference type="NCBI Taxonomy" id="54915"/>
    <lineage>
        <taxon>Bacteria</taxon>
        <taxon>Bacillati</taxon>
        <taxon>Bacillota</taxon>
        <taxon>Bacilli</taxon>
        <taxon>Bacillales</taxon>
        <taxon>Paenibacillaceae</taxon>
        <taxon>Brevibacillus</taxon>
    </lineage>
</organism>
<dbReference type="AlphaFoldDB" id="A0A0K9YYC5"/>
<dbReference type="NCBIfam" id="TIGR02937">
    <property type="entry name" value="sigma70-ECF"/>
    <property type="match status" value="1"/>
</dbReference>
<accession>A0A0K9YYC5</accession>
<evidence type="ECO:0000256" key="1">
    <source>
        <dbReference type="ARBA" id="ARBA00010641"/>
    </source>
</evidence>